<protein>
    <submittedName>
        <fullName evidence="2">Uncharacterized protein</fullName>
    </submittedName>
</protein>
<evidence type="ECO:0000256" key="1">
    <source>
        <dbReference type="SAM" id="Phobius"/>
    </source>
</evidence>
<keyword evidence="3" id="KW-1185">Reference proteome</keyword>
<dbReference type="EMBL" id="JAXCGZ010020863">
    <property type="protein sequence ID" value="KAK7065171.1"/>
    <property type="molecule type" value="Genomic_DNA"/>
</dbReference>
<organism evidence="2 3">
    <name type="scientific">Halocaridina rubra</name>
    <name type="common">Hawaiian red shrimp</name>
    <dbReference type="NCBI Taxonomy" id="373956"/>
    <lineage>
        <taxon>Eukaryota</taxon>
        <taxon>Metazoa</taxon>
        <taxon>Ecdysozoa</taxon>
        <taxon>Arthropoda</taxon>
        <taxon>Crustacea</taxon>
        <taxon>Multicrustacea</taxon>
        <taxon>Malacostraca</taxon>
        <taxon>Eumalacostraca</taxon>
        <taxon>Eucarida</taxon>
        <taxon>Decapoda</taxon>
        <taxon>Pleocyemata</taxon>
        <taxon>Caridea</taxon>
        <taxon>Atyoidea</taxon>
        <taxon>Atyidae</taxon>
        <taxon>Halocaridina</taxon>
    </lineage>
</organism>
<keyword evidence="1" id="KW-0812">Transmembrane</keyword>
<sequence>MANATECLKPIGSEFAGVLKPLALGDLYGVMLVYAGGVVLGTIVFLIEYANGAYLRRYHTE</sequence>
<comment type="caution">
    <text evidence="2">The sequence shown here is derived from an EMBL/GenBank/DDBJ whole genome shotgun (WGS) entry which is preliminary data.</text>
</comment>
<evidence type="ECO:0000313" key="2">
    <source>
        <dbReference type="EMBL" id="KAK7065171.1"/>
    </source>
</evidence>
<dbReference type="AlphaFoldDB" id="A0AAN8WJQ2"/>
<proteinExistence type="predicted"/>
<dbReference type="Proteomes" id="UP001381693">
    <property type="component" value="Unassembled WGS sequence"/>
</dbReference>
<name>A0AAN8WJQ2_HALRR</name>
<keyword evidence="1" id="KW-0472">Membrane</keyword>
<evidence type="ECO:0000313" key="3">
    <source>
        <dbReference type="Proteomes" id="UP001381693"/>
    </source>
</evidence>
<accession>A0AAN8WJQ2</accession>
<reference evidence="2 3" key="1">
    <citation type="submission" date="2023-11" db="EMBL/GenBank/DDBJ databases">
        <title>Halocaridina rubra genome assembly.</title>
        <authorList>
            <person name="Smith C."/>
        </authorList>
    </citation>
    <scope>NUCLEOTIDE SEQUENCE [LARGE SCALE GENOMIC DNA]</scope>
    <source>
        <strain evidence="2">EP-1</strain>
        <tissue evidence="2">Whole</tissue>
    </source>
</reference>
<keyword evidence="1" id="KW-1133">Transmembrane helix</keyword>
<gene>
    <name evidence="2" type="ORF">SK128_004794</name>
</gene>
<feature type="transmembrane region" description="Helical" evidence="1">
    <location>
        <begin position="27"/>
        <end position="47"/>
    </location>
</feature>